<evidence type="ECO:0000313" key="1">
    <source>
        <dbReference type="EMBL" id="KAI4296230.1"/>
    </source>
</evidence>
<organism evidence="1 2">
    <name type="scientific">Bauhinia variegata</name>
    <name type="common">Purple orchid tree</name>
    <name type="synonym">Phanera variegata</name>
    <dbReference type="NCBI Taxonomy" id="167791"/>
    <lineage>
        <taxon>Eukaryota</taxon>
        <taxon>Viridiplantae</taxon>
        <taxon>Streptophyta</taxon>
        <taxon>Embryophyta</taxon>
        <taxon>Tracheophyta</taxon>
        <taxon>Spermatophyta</taxon>
        <taxon>Magnoliopsida</taxon>
        <taxon>eudicotyledons</taxon>
        <taxon>Gunneridae</taxon>
        <taxon>Pentapetalae</taxon>
        <taxon>rosids</taxon>
        <taxon>fabids</taxon>
        <taxon>Fabales</taxon>
        <taxon>Fabaceae</taxon>
        <taxon>Cercidoideae</taxon>
        <taxon>Cercideae</taxon>
        <taxon>Bauhiniinae</taxon>
        <taxon>Bauhinia</taxon>
    </lineage>
</organism>
<keyword evidence="2" id="KW-1185">Reference proteome</keyword>
<gene>
    <name evidence="1" type="ORF">L6164_036204</name>
</gene>
<proteinExistence type="predicted"/>
<evidence type="ECO:0000313" key="2">
    <source>
        <dbReference type="Proteomes" id="UP000828941"/>
    </source>
</evidence>
<dbReference type="EMBL" id="CM039439">
    <property type="protein sequence ID" value="KAI4296230.1"/>
    <property type="molecule type" value="Genomic_DNA"/>
</dbReference>
<reference evidence="1 2" key="1">
    <citation type="journal article" date="2022" name="DNA Res.">
        <title>Chromosomal-level genome assembly of the orchid tree Bauhinia variegata (Leguminosae; Cercidoideae) supports the allotetraploid origin hypothesis of Bauhinia.</title>
        <authorList>
            <person name="Zhong Y."/>
            <person name="Chen Y."/>
            <person name="Zheng D."/>
            <person name="Pang J."/>
            <person name="Liu Y."/>
            <person name="Luo S."/>
            <person name="Meng S."/>
            <person name="Qian L."/>
            <person name="Wei D."/>
            <person name="Dai S."/>
            <person name="Zhou R."/>
        </authorList>
    </citation>
    <scope>NUCLEOTIDE SEQUENCE [LARGE SCALE GENOMIC DNA]</scope>
    <source>
        <strain evidence="1">BV-YZ2020</strain>
    </source>
</reference>
<protein>
    <submittedName>
        <fullName evidence="1">Uncharacterized protein</fullName>
    </submittedName>
</protein>
<accession>A0ACB9KG87</accession>
<sequence length="1189" mass="133610">MAAGVELQSTERVAGGIAMEFPAGNDESFPSPPRLPRRLRRRLHDVEYKSPCTVEAIEAKLRDADLRRQKYYEKLSSKARSKPRSPSPCSSQEEDLGQRLEAKLQAAEQKRLGILAKARKRLAKLDELRQAAKTEVEMRYEIERAKLGSKVESRVQQAEANRLLILKARRQRRATLRERSSQSLLRRMARESKYKECVRAAIHQKRAAAETKRLGLLEAEKKRAHARVLQVRHVAKSVSYQREIERRKKKDQLEDKLQRAKRQRAEYLRQRGRQHGYAHPNWNRMPKQADFLSRKLARCWRRFLKLKRTTFSLAKAYDALGINEQSVKSMPFEQLALLIESTSTLQTVKALVDRIESRLKVSKAVAPSNHLSSLDNIDHLLKRVASPKKKPTPRSYVRSREAKKVSLDSNRSLARLSRYPVRVVLCAYMILGHPDAVFSGKGEREISLAKSAEEFVQMFELLVKIILEGPVRSSDEESDSAVAKRCTFRSQLAAFDKAWCSYLNCFVIWKVKDAQLLEGDLVRAACQLEASMIQTCRLTPEGDSGRMTHDMKAIQRQVTEDQRILREKVQHLSGDAGIERMESALSETRSRYFKAKDNESPVGSQLAQSIPQSPINFSPDFSSNASLRDRNSSFESNRKAGHVVRSLFKETDTSPAGESSFSAPRTRFDAKMGSSGEKLVTENERLVNEFLHEHQRSVADGFDIAADKQNSIEGKIKQTMEKAFWDGIMESVKQDQPNYDRIVELMREVRDEICEIAPQSWKEDIFAAIDLEILSQVLKSGNLDVDYLGKILEFSLVTLQKLSSPANEEIMKVTHQKLFLELGEICQSRDKSNNSCVMALLKGLQFVLEQIQILKKEISRARIRLMEPLLKGPAGLDYLRNAFANRYGSPSDANVSLPSTLRWLSSVWNYKDQEWQEHVSSFSALASCGDSSQDGLPSTTLRTGGSILVKTTGSHTAFSTDGANTTGNQQPECKGEQVDLVVRLGLLKLVSGISGLTKEDVPETLSLNFLRLRSVQAQYQKIIVISTSILICRQILLSEKVAASPTDMESIVSKCAEELMDLLDRVEDADIKDIVEVICNSSSVGDEAMDALKLQSRKEVIARMLAKSLQPGDAVFERVSNAAYSSLRSLVLGGTGSHGRKLAEVALRKVGASVLTERVVKAAEVLIIAATISVGVHGPWYKHLTDNTM</sequence>
<dbReference type="Proteomes" id="UP000828941">
    <property type="component" value="Chromosome 14"/>
</dbReference>
<comment type="caution">
    <text evidence="1">The sequence shown here is derived from an EMBL/GenBank/DDBJ whole genome shotgun (WGS) entry which is preliminary data.</text>
</comment>
<name>A0ACB9KG87_BAUVA</name>